<dbReference type="Gene3D" id="3.40.50.10680">
    <property type="entry name" value="CofD-like domains"/>
    <property type="match status" value="1"/>
</dbReference>
<keyword evidence="4" id="KW-1185">Reference proteome</keyword>
<dbReference type="CDD" id="cd07186">
    <property type="entry name" value="CofD_like"/>
    <property type="match status" value="1"/>
</dbReference>
<protein>
    <submittedName>
        <fullName evidence="3">LPPG:FO 2-phospho-L-lactate transferase</fullName>
        <ecNumber evidence="3">2.7.8.28</ecNumber>
    </submittedName>
</protein>
<dbReference type="InterPro" id="IPR002882">
    <property type="entry name" value="CofD"/>
</dbReference>
<evidence type="ECO:0000313" key="3">
    <source>
        <dbReference type="EMBL" id="MBB4631944.1"/>
    </source>
</evidence>
<dbReference type="Proteomes" id="UP000566324">
    <property type="component" value="Unassembled WGS sequence"/>
</dbReference>
<keyword evidence="2" id="KW-0460">Magnesium</keyword>
<accession>A0A7W7B0T9</accession>
<name>A0A7W7B0T9_9SPHN</name>
<dbReference type="EMBL" id="JACHNZ010000015">
    <property type="protein sequence ID" value="MBB4631944.1"/>
    <property type="molecule type" value="Genomic_DNA"/>
</dbReference>
<reference evidence="3 4" key="1">
    <citation type="submission" date="2020-08" db="EMBL/GenBank/DDBJ databases">
        <title>Genomic Encyclopedia of Type Strains, Phase IV (KMG-IV): sequencing the most valuable type-strain genomes for metagenomic binning, comparative biology and taxonomic classification.</title>
        <authorList>
            <person name="Goeker M."/>
        </authorList>
    </citation>
    <scope>NUCLEOTIDE SEQUENCE [LARGE SCALE GENOMIC DNA]</scope>
    <source>
        <strain evidence="3 4">DSM 17328</strain>
    </source>
</reference>
<dbReference type="AlphaFoldDB" id="A0A7W7B0T9"/>
<dbReference type="GO" id="GO:0000287">
    <property type="term" value="F:magnesium ion binding"/>
    <property type="evidence" value="ECO:0007669"/>
    <property type="project" value="InterPro"/>
</dbReference>
<proteinExistence type="inferred from homology"/>
<comment type="caution">
    <text evidence="3">The sequence shown here is derived from an EMBL/GenBank/DDBJ whole genome shotgun (WGS) entry which is preliminary data.</text>
</comment>
<sequence>MILALAGGVGGARLANGLAHAVAPGRLTVAVNVGDDFTHLGLAICPDIDTVIYTLAGCNNRDVGWGVDGETWAFMDALNALGGPGWFNLGDRDLAKHVLRTERLRQGATLSQVTADFAECYGIRQHIVPMSDDPVRSVLETDEGELSFQDYFVRRRCEPRYRGIRFDGADSARMAPGLAEAFADPSLEAIVICPSNPILSIGPFLAVEAIHGALISRRVPCIAVSPFIAGETVKGPAAKIMRELGLVPGAASLASAYAGLVDIILCDLDDPAAGRRVHGLSFVASDTLMRDLLEQERLAHDVLNLALSIGSRT</sequence>
<dbReference type="InterPro" id="IPR038136">
    <property type="entry name" value="CofD-like_dom_sf"/>
</dbReference>
<dbReference type="Gene3D" id="1.10.8.240">
    <property type="entry name" value="CofD-like domain"/>
    <property type="match status" value="1"/>
</dbReference>
<dbReference type="SUPFAM" id="SSF142338">
    <property type="entry name" value="CofD-like"/>
    <property type="match status" value="1"/>
</dbReference>
<gene>
    <name evidence="3" type="ORF">GGQ98_001561</name>
</gene>
<dbReference type="PANTHER" id="PTHR43007">
    <property type="entry name" value="2-PHOSPHO-L-LACTATE TRANSFERASE"/>
    <property type="match status" value="1"/>
</dbReference>
<keyword evidence="1 3" id="KW-0808">Transferase</keyword>
<dbReference type="RefSeq" id="WP_184067565.1">
    <property type="nucleotide sequence ID" value="NZ_JACHNZ010000015.1"/>
</dbReference>
<evidence type="ECO:0000256" key="2">
    <source>
        <dbReference type="ARBA" id="ARBA00022842"/>
    </source>
</evidence>
<dbReference type="HAMAP" id="MF_01257">
    <property type="entry name" value="CofD"/>
    <property type="match status" value="1"/>
</dbReference>
<dbReference type="EC" id="2.7.8.28" evidence="3"/>
<dbReference type="InterPro" id="IPR010115">
    <property type="entry name" value="FbiA/CofD"/>
</dbReference>
<evidence type="ECO:0000313" key="4">
    <source>
        <dbReference type="Proteomes" id="UP000566324"/>
    </source>
</evidence>
<organism evidence="3 4">
    <name type="scientific">Sphingosinicella soli</name>
    <dbReference type="NCBI Taxonomy" id="333708"/>
    <lineage>
        <taxon>Bacteria</taxon>
        <taxon>Pseudomonadati</taxon>
        <taxon>Pseudomonadota</taxon>
        <taxon>Alphaproteobacteria</taxon>
        <taxon>Sphingomonadales</taxon>
        <taxon>Sphingosinicellaceae</taxon>
        <taxon>Sphingosinicella</taxon>
    </lineage>
</organism>
<evidence type="ECO:0000256" key="1">
    <source>
        <dbReference type="ARBA" id="ARBA00022679"/>
    </source>
</evidence>
<dbReference type="NCBIfam" id="TIGR01819">
    <property type="entry name" value="F420_cofD"/>
    <property type="match status" value="1"/>
</dbReference>
<dbReference type="GO" id="GO:0043743">
    <property type="term" value="F:LPPG:FO 2-phospho-L-lactate transferase activity"/>
    <property type="evidence" value="ECO:0007669"/>
    <property type="project" value="UniProtKB-EC"/>
</dbReference>
<dbReference type="PANTHER" id="PTHR43007:SF1">
    <property type="entry name" value="2-PHOSPHO-L-LACTATE TRANSFERASE"/>
    <property type="match status" value="1"/>
</dbReference>
<dbReference type="Pfam" id="PF01933">
    <property type="entry name" value="CofD"/>
    <property type="match status" value="1"/>
</dbReference>